<name>A0ABS1S9L8_9RHOB</name>
<dbReference type="PANTHER" id="PTHR44591:SF3">
    <property type="entry name" value="RESPONSE REGULATORY DOMAIN-CONTAINING PROTEIN"/>
    <property type="match status" value="1"/>
</dbReference>
<dbReference type="Gene3D" id="3.40.50.2300">
    <property type="match status" value="1"/>
</dbReference>
<dbReference type="InterPro" id="IPR001789">
    <property type="entry name" value="Sig_transdc_resp-reg_receiver"/>
</dbReference>
<protein>
    <submittedName>
        <fullName evidence="4">Response regulator</fullName>
    </submittedName>
</protein>
<evidence type="ECO:0000256" key="2">
    <source>
        <dbReference type="PROSITE-ProRule" id="PRU00169"/>
    </source>
</evidence>
<feature type="modified residue" description="4-aspartylphosphate" evidence="2">
    <location>
        <position position="59"/>
    </location>
</feature>
<dbReference type="InterPro" id="IPR011006">
    <property type="entry name" value="CheY-like_superfamily"/>
</dbReference>
<reference evidence="4 5" key="1">
    <citation type="submission" date="2021-01" db="EMBL/GenBank/DDBJ databases">
        <title>011410 draft genome.</title>
        <authorList>
            <person name="Lang L."/>
        </authorList>
    </citation>
    <scope>NUCLEOTIDE SEQUENCE [LARGE SCALE GENOMIC DNA]</scope>
    <source>
        <strain evidence="4 5">KCTC 42845</strain>
    </source>
</reference>
<feature type="domain" description="Response regulatory" evidence="3">
    <location>
        <begin position="9"/>
        <end position="122"/>
    </location>
</feature>
<keyword evidence="5" id="KW-1185">Reference proteome</keyword>
<dbReference type="PROSITE" id="PS50110">
    <property type="entry name" value="RESPONSE_REGULATORY"/>
    <property type="match status" value="1"/>
</dbReference>
<accession>A0ABS1S9L8</accession>
<evidence type="ECO:0000256" key="1">
    <source>
        <dbReference type="ARBA" id="ARBA00022553"/>
    </source>
</evidence>
<sequence length="151" mass="16106">MERAARPLNFLIVEDEPLISMDIEMMVEDAGHHVIAIAAALDEVEALPDGKAPNVALVDMHLARGSTGLDVNSYVQVRWPNAIIVFVTANPQKIPQDFAGAHGVIAKPFSLAGFMSAVQYLEEVVCNPPPVSAPPGSFVASEAFAAFREAP</sequence>
<dbReference type="EMBL" id="JAESHT010000024">
    <property type="protein sequence ID" value="MBL3675425.1"/>
    <property type="molecule type" value="Genomic_DNA"/>
</dbReference>
<evidence type="ECO:0000313" key="4">
    <source>
        <dbReference type="EMBL" id="MBL3675425.1"/>
    </source>
</evidence>
<organism evidence="4 5">
    <name type="scientific">Paracoccus aerius</name>
    <dbReference type="NCBI Taxonomy" id="1915382"/>
    <lineage>
        <taxon>Bacteria</taxon>
        <taxon>Pseudomonadati</taxon>
        <taxon>Pseudomonadota</taxon>
        <taxon>Alphaproteobacteria</taxon>
        <taxon>Rhodobacterales</taxon>
        <taxon>Paracoccaceae</taxon>
        <taxon>Paracoccus</taxon>
    </lineage>
</organism>
<evidence type="ECO:0000259" key="3">
    <source>
        <dbReference type="PROSITE" id="PS50110"/>
    </source>
</evidence>
<keyword evidence="1 2" id="KW-0597">Phosphoprotein</keyword>
<dbReference type="PANTHER" id="PTHR44591">
    <property type="entry name" value="STRESS RESPONSE REGULATOR PROTEIN 1"/>
    <property type="match status" value="1"/>
</dbReference>
<dbReference type="Pfam" id="PF00072">
    <property type="entry name" value="Response_reg"/>
    <property type="match status" value="1"/>
</dbReference>
<evidence type="ECO:0000313" key="5">
    <source>
        <dbReference type="Proteomes" id="UP000644749"/>
    </source>
</evidence>
<dbReference type="SUPFAM" id="SSF52172">
    <property type="entry name" value="CheY-like"/>
    <property type="match status" value="1"/>
</dbReference>
<dbReference type="RefSeq" id="WP_191312483.1">
    <property type="nucleotide sequence ID" value="NZ_BNCL01000024.1"/>
</dbReference>
<dbReference type="Proteomes" id="UP000644749">
    <property type="component" value="Unassembled WGS sequence"/>
</dbReference>
<comment type="caution">
    <text evidence="4">The sequence shown here is derived from an EMBL/GenBank/DDBJ whole genome shotgun (WGS) entry which is preliminary data.</text>
</comment>
<dbReference type="InterPro" id="IPR050595">
    <property type="entry name" value="Bact_response_regulator"/>
</dbReference>
<proteinExistence type="predicted"/>
<dbReference type="SMART" id="SM00448">
    <property type="entry name" value="REC"/>
    <property type="match status" value="1"/>
</dbReference>
<gene>
    <name evidence="4" type="ORF">JL111_18285</name>
</gene>